<sequence>MFWRNPDGQNEPVQDQDQQATTTDAPDTQGPDDQTSPEQKQSTGFFFWSRAAETEEAPKDEVPENEQPGDEQPQSTRPWYSFFSSDEPQTGQEEPEPEQKQTSSWFWPFSSAVEPESDTEDTDNAEVFRAARSTLENTRGNGHYAIKYVRGATTAHLAVCGTDTEQAPVPFNVKKVPALPNELLEANLVSAKAKQKALEEQRAQEQKAQEQKVQEQKAQEQKNQDSKTQGPDKSAAQAAAKSVAANPTVAATPTPGSPEPTKKETAARKPKEGASKTMETSVTLPKKPTPEAKPSRTPSVHSELQTPSVLPYMDNNFREITLITKARLLGEKFIKGDQTSEKHLYLSTEGSIHAKKRKRTKNVVVISMHSLLPPKFVRNYIAQSTGSAKQFGLKTIDAVARWLDEEEEDKAKVEISAICLEGQGTITDRVRESFRLLRNWKHEINSADMVLFVSSSIATPAAITLFSAMHQSEEFHLHRKKLGMLNMSGIHCGPYPGLNARVVIRAYYPAENEIIKELFELQKTGSETSKQLSADTKYLCENNVKMTLVGALNDQFVPLFSSVDSLVSHPNIFKSIFVDEQCSVPAFIVKLFSVILTMQNVGYSDQNMITDLSERLQGPVNVNNGSHGRIFDNDEVYDTGVRFAMETTTLVRFRALKFERPIGTRATNSRGNSRAGVGPARKPDGAGAGGATGATSVVSNSGGGSSSSAAAVGSVGTAAANESSTGEVWQSDKNLYHLPWNVRGVVNDLLAIKNIENLSLLMDLVEEYRRWEPTKAWREMKHCFAAFEEFLLDDLML</sequence>
<protein>
    <recommendedName>
        <fullName evidence="2">YMC020W-like alpha/beta hydrolase domain-containing protein</fullName>
    </recommendedName>
</protein>
<dbReference type="Pfam" id="PF26147">
    <property type="entry name" value="AB_HYDROLASE_YMC0-YMC35"/>
    <property type="match status" value="1"/>
</dbReference>
<dbReference type="InterPro" id="IPR058933">
    <property type="entry name" value="YMC020W-like_ab_hydrolase"/>
</dbReference>
<evidence type="ECO:0000313" key="4">
    <source>
        <dbReference type="Proteomes" id="UP000244309"/>
    </source>
</evidence>
<feature type="region of interest" description="Disordered" evidence="1">
    <location>
        <begin position="664"/>
        <end position="693"/>
    </location>
</feature>
<dbReference type="PANTHER" id="PTHR47349">
    <property type="entry name" value="CHROMOSOME 8, WHOLE GENOME SHOTGUN SEQUENCE"/>
    <property type="match status" value="1"/>
</dbReference>
<evidence type="ECO:0000256" key="1">
    <source>
        <dbReference type="SAM" id="MobiDB-lite"/>
    </source>
</evidence>
<dbReference type="VEuPathDB" id="FungiDB:CXQ85_004288"/>
<organism evidence="3 4">
    <name type="scientific">Candidozyma haemuli</name>
    <dbReference type="NCBI Taxonomy" id="45357"/>
    <lineage>
        <taxon>Eukaryota</taxon>
        <taxon>Fungi</taxon>
        <taxon>Dikarya</taxon>
        <taxon>Ascomycota</taxon>
        <taxon>Saccharomycotina</taxon>
        <taxon>Pichiomycetes</taxon>
        <taxon>Metschnikowiaceae</taxon>
        <taxon>Candidozyma</taxon>
    </lineage>
</organism>
<feature type="compositionally biased region" description="Low complexity" evidence="1">
    <location>
        <begin position="233"/>
        <end position="254"/>
    </location>
</feature>
<feature type="compositionally biased region" description="Basic and acidic residues" evidence="1">
    <location>
        <begin position="52"/>
        <end position="62"/>
    </location>
</feature>
<evidence type="ECO:0000313" key="3">
    <source>
        <dbReference type="EMBL" id="PVH20781.1"/>
    </source>
</evidence>
<dbReference type="PANTHER" id="PTHR47349:SF1">
    <property type="entry name" value="AER328WP"/>
    <property type="match status" value="1"/>
</dbReference>
<dbReference type="EMBL" id="PKFO01000004">
    <property type="protein sequence ID" value="PVH20781.1"/>
    <property type="molecule type" value="Genomic_DNA"/>
</dbReference>
<feature type="domain" description="YMC020W-like alpha/beta hydrolase" evidence="2">
    <location>
        <begin position="311"/>
        <end position="653"/>
    </location>
</feature>
<feature type="compositionally biased region" description="Basic and acidic residues" evidence="1">
    <location>
        <begin position="260"/>
        <end position="274"/>
    </location>
</feature>
<accession>A0A2V1AV76</accession>
<feature type="compositionally biased region" description="Polar residues" evidence="1">
    <location>
        <begin position="72"/>
        <end position="86"/>
    </location>
</feature>
<dbReference type="GeneID" id="37009618"/>
<dbReference type="OrthoDB" id="5598028at2759"/>
<dbReference type="Proteomes" id="UP000244309">
    <property type="component" value="Unassembled WGS sequence"/>
</dbReference>
<dbReference type="RefSeq" id="XP_025341721.1">
    <property type="nucleotide sequence ID" value="XM_025487913.1"/>
</dbReference>
<dbReference type="AlphaFoldDB" id="A0A2V1AV76"/>
<feature type="region of interest" description="Disordered" evidence="1">
    <location>
        <begin position="1"/>
        <end position="123"/>
    </location>
</feature>
<gene>
    <name evidence="3" type="ORF">CXQ85_004288</name>
</gene>
<reference evidence="3 4" key="1">
    <citation type="submission" date="2017-12" db="EMBL/GenBank/DDBJ databases">
        <title>Genome Sequence of a Multidrug-Resistant Candida haemulonii Isolate from a Patient with Chronic Leg Ulcers in Israel.</title>
        <authorList>
            <person name="Chow N.A."/>
            <person name="Gade L."/>
            <person name="Batra D."/>
            <person name="Rowe L.A."/>
            <person name="Ben-Ami R."/>
            <person name="Loparev V.N."/>
            <person name="Litvintseva A.P."/>
        </authorList>
    </citation>
    <scope>NUCLEOTIDE SEQUENCE [LARGE SCALE GENOMIC DNA]</scope>
    <source>
        <strain evidence="3 4">B11899</strain>
    </source>
</reference>
<evidence type="ECO:0000259" key="2">
    <source>
        <dbReference type="Pfam" id="PF26147"/>
    </source>
</evidence>
<name>A0A2V1AV76_9ASCO</name>
<dbReference type="InterPro" id="IPR058934">
    <property type="entry name" value="YMC020W-like"/>
</dbReference>
<feature type="compositionally biased region" description="Basic and acidic residues" evidence="1">
    <location>
        <begin position="196"/>
        <end position="225"/>
    </location>
</feature>
<feature type="region of interest" description="Disordered" evidence="1">
    <location>
        <begin position="191"/>
        <end position="304"/>
    </location>
</feature>
<proteinExistence type="predicted"/>
<keyword evidence="4" id="KW-1185">Reference proteome</keyword>
<feature type="compositionally biased region" description="Low complexity" evidence="1">
    <location>
        <begin position="15"/>
        <end position="34"/>
    </location>
</feature>
<comment type="caution">
    <text evidence="3">The sequence shown here is derived from an EMBL/GenBank/DDBJ whole genome shotgun (WGS) entry which is preliminary data.</text>
</comment>